<organism evidence="1 2">
    <name type="scientific">Cirrhinus mrigala</name>
    <name type="common">Mrigala</name>
    <dbReference type="NCBI Taxonomy" id="683832"/>
    <lineage>
        <taxon>Eukaryota</taxon>
        <taxon>Metazoa</taxon>
        <taxon>Chordata</taxon>
        <taxon>Craniata</taxon>
        <taxon>Vertebrata</taxon>
        <taxon>Euteleostomi</taxon>
        <taxon>Actinopterygii</taxon>
        <taxon>Neopterygii</taxon>
        <taxon>Teleostei</taxon>
        <taxon>Ostariophysi</taxon>
        <taxon>Cypriniformes</taxon>
        <taxon>Cyprinidae</taxon>
        <taxon>Labeoninae</taxon>
        <taxon>Labeonini</taxon>
        <taxon>Cirrhinus</taxon>
    </lineage>
</organism>
<keyword evidence="2" id="KW-1185">Reference proteome</keyword>
<comment type="caution">
    <text evidence="1">The sequence shown here is derived from an EMBL/GenBank/DDBJ whole genome shotgun (WGS) entry which is preliminary data.</text>
</comment>
<reference evidence="1 2" key="1">
    <citation type="submission" date="2024-05" db="EMBL/GenBank/DDBJ databases">
        <title>Genome sequencing and assembly of Indian major carp, Cirrhinus mrigala (Hamilton, 1822).</title>
        <authorList>
            <person name="Mohindra V."/>
            <person name="Chowdhury L.M."/>
            <person name="Lal K."/>
            <person name="Jena J.K."/>
        </authorList>
    </citation>
    <scope>NUCLEOTIDE SEQUENCE [LARGE SCALE GENOMIC DNA]</scope>
    <source>
        <strain evidence="1">CM1030</strain>
        <tissue evidence="1">Blood</tissue>
    </source>
</reference>
<evidence type="ECO:0000313" key="1">
    <source>
        <dbReference type="EMBL" id="KAL0169129.1"/>
    </source>
</evidence>
<name>A0ABD0P4W1_CIRMR</name>
<dbReference type="AlphaFoldDB" id="A0ABD0P4W1"/>
<accession>A0ABD0P4W1</accession>
<feature type="non-terminal residue" evidence="1">
    <location>
        <position position="55"/>
    </location>
</feature>
<evidence type="ECO:0000313" key="2">
    <source>
        <dbReference type="Proteomes" id="UP001529510"/>
    </source>
</evidence>
<dbReference type="Proteomes" id="UP001529510">
    <property type="component" value="Unassembled WGS sequence"/>
</dbReference>
<gene>
    <name evidence="1" type="ORF">M9458_033725</name>
</gene>
<feature type="non-terminal residue" evidence="1">
    <location>
        <position position="1"/>
    </location>
</feature>
<dbReference type="EMBL" id="JAMKFB020000017">
    <property type="protein sequence ID" value="KAL0169129.1"/>
    <property type="molecule type" value="Genomic_DNA"/>
</dbReference>
<proteinExistence type="predicted"/>
<sequence>SNRVYFSEGSRIWMKGAGNLTDYSDLKLLHSAPLEVTALTVDWLYERIYYVSSGR</sequence>
<protein>
    <submittedName>
        <fullName evidence="1">Uncharacterized protein</fullName>
    </submittedName>
</protein>